<sequence length="135" mass="14952">MRDEGLRGLMTVTAFLPAASLGFPPVREDPRSLLIRSSSSIKRAFRLTYHQEKSISPHALHTHLTMSNYSGHNRVSTELACHFENHPDSRFGGPGSHVPPLPDRSSRIRENYSSKSGKRSLTWPASSLDKPSATS</sequence>
<feature type="region of interest" description="Disordered" evidence="1">
    <location>
        <begin position="84"/>
        <end position="135"/>
    </location>
</feature>
<dbReference type="OrthoDB" id="10562615at2759"/>
<gene>
    <name evidence="2" type="ORF">GQ607_001269</name>
</gene>
<organism evidence="2 3">
    <name type="scientific">Colletotrichum asianum</name>
    <dbReference type="NCBI Taxonomy" id="702518"/>
    <lineage>
        <taxon>Eukaryota</taxon>
        <taxon>Fungi</taxon>
        <taxon>Dikarya</taxon>
        <taxon>Ascomycota</taxon>
        <taxon>Pezizomycotina</taxon>
        <taxon>Sordariomycetes</taxon>
        <taxon>Hypocreomycetidae</taxon>
        <taxon>Glomerellales</taxon>
        <taxon>Glomerellaceae</taxon>
        <taxon>Colletotrichum</taxon>
        <taxon>Colletotrichum gloeosporioides species complex</taxon>
    </lineage>
</organism>
<comment type="caution">
    <text evidence="2">The sequence shown here is derived from an EMBL/GenBank/DDBJ whole genome shotgun (WGS) entry which is preliminary data.</text>
</comment>
<evidence type="ECO:0000256" key="1">
    <source>
        <dbReference type="SAM" id="MobiDB-lite"/>
    </source>
</evidence>
<reference evidence="2 3" key="1">
    <citation type="submission" date="2019-12" db="EMBL/GenBank/DDBJ databases">
        <title>A genome sequence resource for the geographically widespread anthracnose pathogen Colletotrichum asianum.</title>
        <authorList>
            <person name="Meng Y."/>
        </authorList>
    </citation>
    <scope>NUCLEOTIDE SEQUENCE [LARGE SCALE GENOMIC DNA]</scope>
    <source>
        <strain evidence="2 3">ICMP 18580</strain>
    </source>
</reference>
<protein>
    <submittedName>
        <fullName evidence="2">Uncharacterized protein</fullName>
    </submittedName>
</protein>
<evidence type="ECO:0000313" key="2">
    <source>
        <dbReference type="EMBL" id="KAF0331523.1"/>
    </source>
</evidence>
<evidence type="ECO:0000313" key="3">
    <source>
        <dbReference type="Proteomes" id="UP000434172"/>
    </source>
</evidence>
<dbReference type="AlphaFoldDB" id="A0A8H3ZTP8"/>
<dbReference type="Proteomes" id="UP000434172">
    <property type="component" value="Unassembled WGS sequence"/>
</dbReference>
<keyword evidence="3" id="KW-1185">Reference proteome</keyword>
<name>A0A8H3ZTP8_9PEZI</name>
<dbReference type="EMBL" id="WOWK01000003">
    <property type="protein sequence ID" value="KAF0331523.1"/>
    <property type="molecule type" value="Genomic_DNA"/>
</dbReference>
<accession>A0A8H3ZTP8</accession>
<proteinExistence type="predicted"/>